<feature type="transmembrane region" description="Helical" evidence="6">
    <location>
        <begin position="233"/>
        <end position="266"/>
    </location>
</feature>
<evidence type="ECO:0000256" key="3">
    <source>
        <dbReference type="ARBA" id="ARBA00022692"/>
    </source>
</evidence>
<feature type="transmembrane region" description="Helical" evidence="6">
    <location>
        <begin position="362"/>
        <end position="386"/>
    </location>
</feature>
<reference evidence="8" key="1">
    <citation type="submission" date="2020-07" db="EMBL/GenBank/DDBJ databases">
        <title>Huge and variable diversity of episymbiotic CPR bacteria and DPANN archaea in groundwater ecosystems.</title>
        <authorList>
            <person name="He C.Y."/>
            <person name="Keren R."/>
            <person name="Whittaker M."/>
            <person name="Farag I.F."/>
            <person name="Doudna J."/>
            <person name="Cate J.H.D."/>
            <person name="Banfield J.F."/>
        </authorList>
    </citation>
    <scope>NUCLEOTIDE SEQUENCE</scope>
    <source>
        <strain evidence="8">NC_groundwater_17_Pr7_B-0.1um_64_12</strain>
    </source>
</reference>
<keyword evidence="2" id="KW-1003">Cell membrane</keyword>
<feature type="transmembrane region" description="Helical" evidence="6">
    <location>
        <begin position="393"/>
        <end position="413"/>
    </location>
</feature>
<dbReference type="Pfam" id="PF03772">
    <property type="entry name" value="Competence"/>
    <property type="match status" value="1"/>
</dbReference>
<evidence type="ECO:0000256" key="6">
    <source>
        <dbReference type="SAM" id="Phobius"/>
    </source>
</evidence>
<evidence type="ECO:0000313" key="8">
    <source>
        <dbReference type="EMBL" id="MBI1756818.1"/>
    </source>
</evidence>
<comment type="subcellular location">
    <subcellularLocation>
        <location evidence="1">Cell membrane</location>
        <topology evidence="1">Multi-pass membrane protein</topology>
    </subcellularLocation>
</comment>
<evidence type="ECO:0000256" key="2">
    <source>
        <dbReference type="ARBA" id="ARBA00022475"/>
    </source>
</evidence>
<evidence type="ECO:0000256" key="5">
    <source>
        <dbReference type="ARBA" id="ARBA00023136"/>
    </source>
</evidence>
<organism evidence="8 9">
    <name type="scientific">Fimbriimonas ginsengisoli</name>
    <dbReference type="NCBI Taxonomy" id="1005039"/>
    <lineage>
        <taxon>Bacteria</taxon>
        <taxon>Bacillati</taxon>
        <taxon>Armatimonadota</taxon>
        <taxon>Fimbriimonadia</taxon>
        <taxon>Fimbriimonadales</taxon>
        <taxon>Fimbriimonadaceae</taxon>
        <taxon>Fimbriimonas</taxon>
    </lineage>
</organism>
<dbReference type="PANTHER" id="PTHR30619">
    <property type="entry name" value="DNA INTERNALIZATION/COMPETENCE PROTEIN COMEC/REC2"/>
    <property type="match status" value="1"/>
</dbReference>
<dbReference type="EMBL" id="JACOSL010000039">
    <property type="protein sequence ID" value="MBI1756818.1"/>
    <property type="molecule type" value="Genomic_DNA"/>
</dbReference>
<dbReference type="Proteomes" id="UP000727962">
    <property type="component" value="Unassembled WGS sequence"/>
</dbReference>
<evidence type="ECO:0000313" key="9">
    <source>
        <dbReference type="Proteomes" id="UP000727962"/>
    </source>
</evidence>
<feature type="domain" description="ComEC/Rec2-related protein" evidence="7">
    <location>
        <begin position="182"/>
        <end position="446"/>
    </location>
</feature>
<evidence type="ECO:0000259" key="7">
    <source>
        <dbReference type="Pfam" id="PF03772"/>
    </source>
</evidence>
<accession>A0A931LSU7</accession>
<feature type="transmembrane region" description="Helical" evidence="6">
    <location>
        <begin position="202"/>
        <end position="221"/>
    </location>
</feature>
<dbReference type="AlphaFoldDB" id="A0A931LSU7"/>
<proteinExistence type="predicted"/>
<keyword evidence="4 6" id="KW-1133">Transmembrane helix</keyword>
<dbReference type="PANTHER" id="PTHR30619:SF1">
    <property type="entry name" value="RECOMBINATION PROTEIN 2"/>
    <property type="match status" value="1"/>
</dbReference>
<dbReference type="InterPro" id="IPR004477">
    <property type="entry name" value="ComEC_N"/>
</dbReference>
<name>A0A931LSU7_FIMGI</name>
<dbReference type="GO" id="GO:0005886">
    <property type="term" value="C:plasma membrane"/>
    <property type="evidence" value="ECO:0007669"/>
    <property type="project" value="UniProtKB-SubCell"/>
</dbReference>
<dbReference type="InterPro" id="IPR052159">
    <property type="entry name" value="Competence_DNA_uptake"/>
</dbReference>
<protein>
    <submittedName>
        <fullName evidence="8">ComEC/Rec2 family competence protein</fullName>
    </submittedName>
</protein>
<evidence type="ECO:0000256" key="4">
    <source>
        <dbReference type="ARBA" id="ARBA00022989"/>
    </source>
</evidence>
<evidence type="ECO:0000256" key="1">
    <source>
        <dbReference type="ARBA" id="ARBA00004651"/>
    </source>
</evidence>
<keyword evidence="3 6" id="KW-0812">Transmembrane</keyword>
<comment type="caution">
    <text evidence="8">The sequence shown here is derived from an EMBL/GenBank/DDBJ whole genome shotgun (WGS) entry which is preliminary data.</text>
</comment>
<sequence length="453" mass="46895">MRKELERRPALLACLALALGVSAGFHPANALGLVPLLIAARLLPSRLILAAAFLVGLLRAPMPTLPVASIGSGDIRGTVVRYPVQRESGASALVRSGSGLVSVRYAGAIDLGLGDSIDARGRLRPPLPGQVGPSAVLDAYRLEVVSQGPWIWNVSEQLRNRFLAASAASGLGPEDAAWLDALCLGARETLDRATSANLTRTGTVHAVAASGLHVLILAMLLEGLLSLLAVPKILRVALVGIALLLYVGAVGLHPASVRAALTAVLFRCASLVRREPDLLSALGLSGCFILLVWPEEVFGLGFQLSTVVVGALGLTPFDPPERDLRPLSLLGSRLKSLARVSLIASLASLPILAQVLHEVSLVSVAANVLLVFVLPWILGAAMLGFVVSGALPALGAGLIAGIAAPLAGWGRLVVDGLGASPHATLAVPGFSGYWLVPIYLAAAALWRPHVRPA</sequence>
<feature type="transmembrane region" description="Helical" evidence="6">
    <location>
        <begin position="278"/>
        <end position="294"/>
    </location>
</feature>
<keyword evidence="5 6" id="KW-0472">Membrane</keyword>
<dbReference type="NCBIfam" id="TIGR00360">
    <property type="entry name" value="ComEC_N-term"/>
    <property type="match status" value="1"/>
</dbReference>
<feature type="transmembrane region" description="Helical" evidence="6">
    <location>
        <begin position="425"/>
        <end position="446"/>
    </location>
</feature>
<gene>
    <name evidence="8" type="ORF">HYR64_06905</name>
</gene>